<feature type="domain" description="SLH" evidence="13">
    <location>
        <begin position="1284"/>
        <end position="1343"/>
    </location>
</feature>
<feature type="domain" description="SLH" evidence="13">
    <location>
        <begin position="1409"/>
        <end position="1472"/>
    </location>
</feature>
<dbReference type="KEGG" id="ppsc:EHS13_30150"/>
<dbReference type="InterPro" id="IPR050131">
    <property type="entry name" value="Peptidase_S8_subtilisin-like"/>
</dbReference>
<evidence type="ECO:0000256" key="10">
    <source>
        <dbReference type="RuleBase" id="RU003355"/>
    </source>
</evidence>
<name>A0A6B8RR24_9BACL</name>
<evidence type="ECO:0000256" key="7">
    <source>
        <dbReference type="ARBA" id="ARBA00022825"/>
    </source>
</evidence>
<keyword evidence="4 9" id="KW-0645">Protease</keyword>
<dbReference type="PROSITE" id="PS00138">
    <property type="entry name" value="SUBTILASE_SER"/>
    <property type="match status" value="1"/>
</dbReference>
<keyword evidence="15" id="KW-1185">Reference proteome</keyword>
<sequence length="1472" mass="156663">MNLIKSLVKKSTSLLAITILLGGLVNQTVSAASSSVHSALPINLGNLQFQLQEALKSKSVGEASKTDSLEHSVISSDINTASTNKINVIIQFNAQPAAMGIYSAKQGNRTLAAQFTQQKVQDEQTAFLSAARAKGIPVTVNYKYDTVLNGIEVTVSANQIPQLAKIAGVKDIHPNLLYYPISDPESSISVTNSTYANDMNPLIRLGVDKAWAQGITGAGLKVGVIDTGVDYLHPDLKTAFKTPENVSENVYGYDAFNGDDDPYEDFPNHIRYPGSSHGTHVSGTIVGRALNTTPDFVQRGVAYGAELHVYKVLGAKSDDDTATAPSGSSAQIIDGIEHAVKDGMNVINLSLGSAGSKDASSPDSIAINNAVLAGVVAVIANGNDGSSGKYYYSMGSPASAQLAISVAATTNSSVQYVAKTSNSVTNAVYEPLNLVAWDPHNNDFNSSLGTAPLKAVYVGFGEDSDYTDKGQFNEEESIWKIEGQIAFISRGVLAFEDKIKIAKKHGAIAAVIFNGNGYKPDPSLEVMVPDLSDNIDGRNEAIGSIAALGDSSKYIPLIDMPGKEGRKIARELLLHPDALTFTFDPSFEKVDLYGDTVADFSSRGPNSDDNYGIKPDVSAPGVNIYSTLAAYGKDADGTYAHPYGDYTTAYGRESGTSMAAPHIAGLALLVLDKHSDDSYKWTPFDVRAALANTADEIKTDVNDGTLYDVYSQGSGRANIAKALETPALLQALNKITIYDGQMNPITMDSEASNLSFGMMDPGTEVTEPLQLKNTSDSTLTYSAKVFMHANVTSDPNHPIETPDINNITMKLGGLDAGTQDQITVEPIKDVDGNIVAGTHAFTLSAEAISSAAHGVYEGEVVLENNNPAYPALHLPFVIHVGDDSANNDFEIQNVTFTDRTVYSDTPIDMTVNLKSNLNNIMEIAVFGVNDELIGIMTTIQDIDEVTHEYKALPSGNITIPDIDGGYGILKDPETGEIQVGHLEDGTYKLGIFVYHYNPDTYTFEDHGYNFKTIFVKNVPNPNQEDPNTGNPGGGTPGSGGPGGGDTTPAPTSAPTATPTPAPVTETGNKDVLGSVIPKDQPTVSLPAKTELQGTQLIATVTDDDVKKALEAAKQTSSAFVIRVSSADSTEAQLKLTASQLKLLKDANKDSTIVFSYNDASISSSFSAFDSVPAGADFAIKIKKDETSKPVFTTEYTDATVLGTPYSFEASSTINGVTTPLSLPANQVFKRSFLLDKGIDTSTAGALYIEGDNVYSIPAQFTQTDNGATIITISRPGFSTYAAASRHITFNDIDTSWAKSQIQSLADKFMLNGISTNKFSPKGNVTRAEFASILVRALGLQKQTSLAPFGDVTTKDWFAQDVAAAYQAGLVTGISGNFKPNAEISRQDLTVMLSRAMKLLNLAKPVGSVSHSYVDSAQFSTYAQESIQVVSDAGLMQGVEIKGSFYFNPKQPTTREAIAKVLSNLLQTAKLIN</sequence>
<keyword evidence="2" id="KW-0134">Cell wall</keyword>
<dbReference type="PRINTS" id="PR00723">
    <property type="entry name" value="SUBTILISIN"/>
</dbReference>
<evidence type="ECO:0000256" key="2">
    <source>
        <dbReference type="ARBA" id="ARBA00022512"/>
    </source>
</evidence>
<dbReference type="PROSITE" id="PS00136">
    <property type="entry name" value="SUBTILASE_ASP"/>
    <property type="match status" value="1"/>
</dbReference>
<evidence type="ECO:0000256" key="8">
    <source>
        <dbReference type="PIRSR" id="PIRSR615500-1"/>
    </source>
</evidence>
<dbReference type="Pfam" id="PF00082">
    <property type="entry name" value="Peptidase_S8"/>
    <property type="match status" value="1"/>
</dbReference>
<dbReference type="RefSeq" id="WP_155703945.1">
    <property type="nucleotide sequence ID" value="NZ_CP034235.1"/>
</dbReference>
<evidence type="ECO:0000256" key="11">
    <source>
        <dbReference type="SAM" id="MobiDB-lite"/>
    </source>
</evidence>
<feature type="compositionally biased region" description="Low complexity" evidence="11">
    <location>
        <begin position="1046"/>
        <end position="1058"/>
    </location>
</feature>
<dbReference type="InterPro" id="IPR034213">
    <property type="entry name" value="S8_Vpr-like"/>
</dbReference>
<feature type="chain" id="PRO_5025411902" evidence="12">
    <location>
        <begin position="32"/>
        <end position="1472"/>
    </location>
</feature>
<accession>A0A6B8RR24</accession>
<dbReference type="InterPro" id="IPR001119">
    <property type="entry name" value="SLH_dom"/>
</dbReference>
<dbReference type="Proteomes" id="UP000426246">
    <property type="component" value="Chromosome"/>
</dbReference>
<keyword evidence="6 9" id="KW-0378">Hydrolase</keyword>
<organism evidence="14 15">
    <name type="scientific">Paenibacillus psychroresistens</name>
    <dbReference type="NCBI Taxonomy" id="1778678"/>
    <lineage>
        <taxon>Bacteria</taxon>
        <taxon>Bacillati</taxon>
        <taxon>Bacillota</taxon>
        <taxon>Bacilli</taxon>
        <taxon>Bacillales</taxon>
        <taxon>Paenibacillaceae</taxon>
        <taxon>Paenibacillus</taxon>
    </lineage>
</organism>
<dbReference type="InterPro" id="IPR036852">
    <property type="entry name" value="Peptidase_S8/S53_dom_sf"/>
</dbReference>
<dbReference type="PANTHER" id="PTHR43806">
    <property type="entry name" value="PEPTIDASE S8"/>
    <property type="match status" value="1"/>
</dbReference>
<dbReference type="Gene3D" id="3.40.50.200">
    <property type="entry name" value="Peptidase S8/S53 domain"/>
    <property type="match status" value="2"/>
</dbReference>
<dbReference type="InterPro" id="IPR000209">
    <property type="entry name" value="Peptidase_S8/S53_dom"/>
</dbReference>
<dbReference type="SUPFAM" id="SSF52025">
    <property type="entry name" value="PA domain"/>
    <property type="match status" value="1"/>
</dbReference>
<feature type="signal peptide" evidence="12">
    <location>
        <begin position="1"/>
        <end position="31"/>
    </location>
</feature>
<dbReference type="InterPro" id="IPR022398">
    <property type="entry name" value="Peptidase_S8_His-AS"/>
</dbReference>
<dbReference type="PROSITE" id="PS51892">
    <property type="entry name" value="SUBTILASE"/>
    <property type="match status" value="1"/>
</dbReference>
<evidence type="ECO:0000259" key="13">
    <source>
        <dbReference type="PROSITE" id="PS51272"/>
    </source>
</evidence>
<dbReference type="InterPro" id="IPR010259">
    <property type="entry name" value="S8pro/Inhibitor_I9"/>
</dbReference>
<dbReference type="CDD" id="cd07474">
    <property type="entry name" value="Peptidases_S8_subtilisin_Vpr-like"/>
    <property type="match status" value="1"/>
</dbReference>
<dbReference type="Pfam" id="PF05922">
    <property type="entry name" value="Inhibitor_I9"/>
    <property type="match status" value="1"/>
</dbReference>
<evidence type="ECO:0000256" key="4">
    <source>
        <dbReference type="ARBA" id="ARBA00022670"/>
    </source>
</evidence>
<dbReference type="PROSITE" id="PS51272">
    <property type="entry name" value="SLH"/>
    <property type="match status" value="3"/>
</dbReference>
<proteinExistence type="inferred from homology"/>
<gene>
    <name evidence="14" type="ORF">EHS13_30150</name>
</gene>
<dbReference type="GO" id="GO:0004252">
    <property type="term" value="F:serine-type endopeptidase activity"/>
    <property type="evidence" value="ECO:0007669"/>
    <property type="project" value="UniProtKB-UniRule"/>
</dbReference>
<protein>
    <submittedName>
        <fullName evidence="14">Serine protease</fullName>
    </submittedName>
</protein>
<keyword evidence="5 12" id="KW-0732">Signal</keyword>
<dbReference type="InterPro" id="IPR015500">
    <property type="entry name" value="Peptidase_S8_subtilisin-rel"/>
</dbReference>
<keyword evidence="7 9" id="KW-0720">Serine protease</keyword>
<reference evidence="15" key="1">
    <citation type="submission" date="2018-11" db="EMBL/GenBank/DDBJ databases">
        <title>Complete genome sequence of Paenibacillus sp. ML311-T8.</title>
        <authorList>
            <person name="Nam Y.-D."/>
            <person name="Kang J."/>
            <person name="Chung W.-H."/>
            <person name="Park Y.S."/>
        </authorList>
    </citation>
    <scope>NUCLEOTIDE SEQUENCE [LARGE SCALE GENOMIC DNA]</scope>
    <source>
        <strain evidence="15">ML311-T8</strain>
    </source>
</reference>
<dbReference type="Pfam" id="PF02225">
    <property type="entry name" value="PA"/>
    <property type="match status" value="1"/>
</dbReference>
<feature type="domain" description="SLH" evidence="13">
    <location>
        <begin position="1344"/>
        <end position="1406"/>
    </location>
</feature>
<dbReference type="InterPro" id="IPR023828">
    <property type="entry name" value="Peptidase_S8_Ser-AS"/>
</dbReference>
<evidence type="ECO:0000256" key="12">
    <source>
        <dbReference type="SAM" id="SignalP"/>
    </source>
</evidence>
<evidence type="ECO:0000256" key="6">
    <source>
        <dbReference type="ARBA" id="ARBA00022801"/>
    </source>
</evidence>
<keyword evidence="3" id="KW-0964">Secreted</keyword>
<evidence type="ECO:0000256" key="5">
    <source>
        <dbReference type="ARBA" id="ARBA00022729"/>
    </source>
</evidence>
<evidence type="ECO:0000313" key="15">
    <source>
        <dbReference type="Proteomes" id="UP000426246"/>
    </source>
</evidence>
<feature type="active site" description="Charge relay system" evidence="8 9">
    <location>
        <position position="657"/>
    </location>
</feature>
<dbReference type="Gene3D" id="3.50.30.30">
    <property type="match status" value="1"/>
</dbReference>
<feature type="region of interest" description="Disordered" evidence="11">
    <location>
        <begin position="1017"/>
        <end position="1084"/>
    </location>
</feature>
<feature type="active site" description="Charge relay system" evidence="8 9">
    <location>
        <position position="226"/>
    </location>
</feature>
<feature type="compositionally biased region" description="Gly residues" evidence="11">
    <location>
        <begin position="1030"/>
        <end position="1045"/>
    </location>
</feature>
<evidence type="ECO:0000313" key="14">
    <source>
        <dbReference type="EMBL" id="QGQ98840.1"/>
    </source>
</evidence>
<evidence type="ECO:0000256" key="9">
    <source>
        <dbReference type="PROSITE-ProRule" id="PRU01240"/>
    </source>
</evidence>
<dbReference type="InterPro" id="IPR003137">
    <property type="entry name" value="PA_domain"/>
</dbReference>
<dbReference type="Pfam" id="PF00395">
    <property type="entry name" value="SLH"/>
    <property type="match status" value="2"/>
</dbReference>
<dbReference type="InterPro" id="IPR023827">
    <property type="entry name" value="Peptidase_S8_Asp-AS"/>
</dbReference>
<dbReference type="InterPro" id="IPR046450">
    <property type="entry name" value="PA_dom_sf"/>
</dbReference>
<dbReference type="EMBL" id="CP034235">
    <property type="protein sequence ID" value="QGQ98840.1"/>
    <property type="molecule type" value="Genomic_DNA"/>
</dbReference>
<dbReference type="GO" id="GO:0006508">
    <property type="term" value="P:proteolysis"/>
    <property type="evidence" value="ECO:0007669"/>
    <property type="project" value="UniProtKB-KW"/>
</dbReference>
<dbReference type="SUPFAM" id="SSF52743">
    <property type="entry name" value="Subtilisin-like"/>
    <property type="match status" value="1"/>
</dbReference>
<comment type="similarity">
    <text evidence="1 9 10">Belongs to the peptidase S8 family.</text>
</comment>
<evidence type="ECO:0000256" key="3">
    <source>
        <dbReference type="ARBA" id="ARBA00022525"/>
    </source>
</evidence>
<dbReference type="PANTHER" id="PTHR43806:SF65">
    <property type="entry name" value="SERINE PROTEASE APRX"/>
    <property type="match status" value="1"/>
</dbReference>
<dbReference type="PROSITE" id="PS00137">
    <property type="entry name" value="SUBTILASE_HIS"/>
    <property type="match status" value="1"/>
</dbReference>
<feature type="active site" description="Charge relay system" evidence="8 9">
    <location>
        <position position="277"/>
    </location>
</feature>
<evidence type="ECO:0000256" key="1">
    <source>
        <dbReference type="ARBA" id="ARBA00011073"/>
    </source>
</evidence>